<name>A0A7S9QE62_9RHOB</name>
<organism evidence="1 2">
    <name type="scientific">Pontivivens ytuae</name>
    <dbReference type="NCBI Taxonomy" id="2789856"/>
    <lineage>
        <taxon>Bacteria</taxon>
        <taxon>Pseudomonadati</taxon>
        <taxon>Pseudomonadota</taxon>
        <taxon>Alphaproteobacteria</taxon>
        <taxon>Rhodobacterales</taxon>
        <taxon>Paracoccaceae</taxon>
        <taxon>Pontivivens</taxon>
    </lineage>
</organism>
<dbReference type="KEGG" id="poz:I0K15_08325"/>
<evidence type="ECO:0000313" key="1">
    <source>
        <dbReference type="EMBL" id="QPH55718.1"/>
    </source>
</evidence>
<gene>
    <name evidence="1" type="ORF">I0K15_08325</name>
</gene>
<sequence>MTRTGDHLTDVLQPVRDLNLARILEEIALATGQNYDCEADVAMREADGSLFRTGTMRLPRRRDIQAKKGARVFFFDVTDRHAVNFEPFNYDLPGGPSVHIKPFQWNDVSIRFVMQDDEPSWDPIRRWYLEAFQTRFDEDTPEFHGTVHSLVGPERIRGFWHIGLDLGSAPVESLRELLEVLGGMGAAKLQLTSMGPDITVDQDAPQD</sequence>
<evidence type="ECO:0000313" key="2">
    <source>
        <dbReference type="Proteomes" id="UP000594800"/>
    </source>
</evidence>
<accession>A0A7S9QE62</accession>
<keyword evidence="2" id="KW-1185">Reference proteome</keyword>
<dbReference type="AlphaFoldDB" id="A0A7S9QE62"/>
<reference evidence="1 2" key="1">
    <citation type="submission" date="2020-11" db="EMBL/GenBank/DDBJ databases">
        <title>Description of Pontivivens ytuae sp. nov. isolated from deep sea sediment of Mariana Trench.</title>
        <authorList>
            <person name="Wang Z."/>
            <person name="Sun Q.-L."/>
            <person name="Xu X.-D."/>
            <person name="Tang Y.-Z."/>
            <person name="Zhang J."/>
        </authorList>
    </citation>
    <scope>NUCLEOTIDE SEQUENCE [LARGE SCALE GENOMIC DNA]</scope>
    <source>
        <strain evidence="1 2">MT2928</strain>
    </source>
</reference>
<dbReference type="EMBL" id="CP064942">
    <property type="protein sequence ID" value="QPH55718.1"/>
    <property type="molecule type" value="Genomic_DNA"/>
</dbReference>
<dbReference type="Proteomes" id="UP000594800">
    <property type="component" value="Chromosome"/>
</dbReference>
<dbReference type="RefSeq" id="WP_196104980.1">
    <property type="nucleotide sequence ID" value="NZ_CP064942.1"/>
</dbReference>
<proteinExistence type="predicted"/>
<protein>
    <submittedName>
        <fullName evidence="1">Uncharacterized protein</fullName>
    </submittedName>
</protein>